<dbReference type="PROSITE" id="PS51257">
    <property type="entry name" value="PROKAR_LIPOPROTEIN"/>
    <property type="match status" value="1"/>
</dbReference>
<dbReference type="EMBL" id="AM886060">
    <property type="protein sequence ID" value="CAP08249.1"/>
    <property type="molecule type" value="Genomic_DNA"/>
</dbReference>
<reference evidence="2" key="1">
    <citation type="journal article" date="2007" name="Ann. Microbiol.">
        <title>Identification and in silico characterization of putative conjugative transfer genes on Geobacillus stearothermophilus plasmids.</title>
        <authorList>
            <person name="Stuknyte M."/>
            <person name="Guglielmetti S."/>
            <person name="Ricci G."/>
            <person name="Mora D."/>
            <person name="Kuisiene N."/>
            <person name="Parini C."/>
            <person name="Citavicius D."/>
        </authorList>
    </citation>
    <scope>NUCLEOTIDE SEQUENCE [LARGE SCALE GENOMIC DNA]</scope>
    <source>
        <strain evidence="2">18</strain>
        <plasmid evidence="2">pGS18</plasmid>
    </source>
</reference>
<protein>
    <recommendedName>
        <fullName evidence="3">Lipoprotein</fullName>
    </recommendedName>
</protein>
<accession>A0A916NWE1</accession>
<proteinExistence type="predicted"/>
<dbReference type="AlphaFoldDB" id="A0A916NWE1"/>
<dbReference type="RefSeq" id="WP_012301107.1">
    <property type="nucleotide sequence ID" value="NC_010420.1"/>
</dbReference>
<reference evidence="2" key="2">
    <citation type="journal article" date="2008" name="Extremophiles">
        <title>Complete nucleotide sequence of pGS18, a 62.8-kb plasmid from Geobacillus stearothermophilus strain 18.</title>
        <authorList>
            <person name="Stuknyte M."/>
            <person name="Guglielmetti S."/>
            <person name="Mora D."/>
            <person name="Kuisiene N."/>
            <person name="Parini C."/>
            <person name="Citavicius D."/>
        </authorList>
    </citation>
    <scope>NUCLEOTIDE SEQUENCE [LARGE SCALE GENOMIC DNA]</scope>
    <source>
        <strain evidence="2">18</strain>
    </source>
</reference>
<organism evidence="2">
    <name type="scientific">Geobacillus stearothermophilus</name>
    <name type="common">Bacillus stearothermophilus</name>
    <dbReference type="NCBI Taxonomy" id="1422"/>
    <lineage>
        <taxon>Bacteria</taxon>
        <taxon>Bacillati</taxon>
        <taxon>Bacillota</taxon>
        <taxon>Bacilli</taxon>
        <taxon>Bacillales</taxon>
        <taxon>Anoxybacillaceae</taxon>
        <taxon>Geobacillus</taxon>
    </lineage>
</organism>
<gene>
    <name evidence="2" type="ORF">pGS18_ORF38</name>
</gene>
<evidence type="ECO:0000313" key="2">
    <source>
        <dbReference type="EMBL" id="CAP08249.1"/>
    </source>
</evidence>
<evidence type="ECO:0000256" key="1">
    <source>
        <dbReference type="SAM" id="MobiDB-lite"/>
    </source>
</evidence>
<feature type="compositionally biased region" description="Basic and acidic residues" evidence="1">
    <location>
        <begin position="35"/>
        <end position="46"/>
    </location>
</feature>
<feature type="region of interest" description="Disordered" evidence="1">
    <location>
        <begin position="27"/>
        <end position="46"/>
    </location>
</feature>
<name>A0A916NWE1_GEOSE</name>
<sequence>MNKILLASAAVSLMFLVGCQNDQPEVKSTQVENGTKTKENGENEEAKSVFTRKDRQIAKEKAEKFIVLLTEFHGRSIFSDEDNARVRAELSQKADEQKLIHPETSFANLTEFDDNAKEDSRLILRKDRFQLGDEFKEIYYKYIDVHELRLPIKYIVKSDTSSEDVELESFVRFVKTTDGEILILDAPMLIGMNLEKKDEDAYYDEYNRKEIQQEVKEELNIQ</sequence>
<keyword evidence="2" id="KW-0614">Plasmid</keyword>
<geneLocation type="plasmid" evidence="2">
    <name>pGS18</name>
</geneLocation>
<evidence type="ECO:0008006" key="3">
    <source>
        <dbReference type="Google" id="ProtNLM"/>
    </source>
</evidence>